<feature type="region of interest" description="Disordered" evidence="13">
    <location>
        <begin position="1"/>
        <end position="26"/>
    </location>
</feature>
<dbReference type="STRING" id="1300342.I596_3045"/>
<evidence type="ECO:0000256" key="1">
    <source>
        <dbReference type="ARBA" id="ARBA00004429"/>
    </source>
</evidence>
<gene>
    <name evidence="17" type="ORF">I596_3045</name>
</gene>
<dbReference type="PATRIC" id="fig|1300342.3.peg.2971"/>
<evidence type="ECO:0000256" key="8">
    <source>
        <dbReference type="ARBA" id="ARBA00022692"/>
    </source>
</evidence>
<evidence type="ECO:0000313" key="18">
    <source>
        <dbReference type="Proteomes" id="UP000076830"/>
    </source>
</evidence>
<evidence type="ECO:0000256" key="5">
    <source>
        <dbReference type="ARBA" id="ARBA00022475"/>
    </source>
</evidence>
<dbReference type="InterPro" id="IPR040690">
    <property type="entry name" value="FtsX_ECD"/>
</dbReference>
<dbReference type="InterPro" id="IPR047590">
    <property type="entry name" value="FtsX_proteobact-type"/>
</dbReference>
<feature type="domain" description="ABC3 transporter permease C-terminal" evidence="15">
    <location>
        <begin position="210"/>
        <end position="326"/>
    </location>
</feature>
<dbReference type="PANTHER" id="PTHR47755">
    <property type="entry name" value="CELL DIVISION PROTEIN FTSX"/>
    <property type="match status" value="1"/>
</dbReference>
<feature type="domain" description="FtsX extracellular" evidence="16">
    <location>
        <begin position="92"/>
        <end position="168"/>
    </location>
</feature>
<evidence type="ECO:0000256" key="12">
    <source>
        <dbReference type="PIRNR" id="PIRNR003097"/>
    </source>
</evidence>
<keyword evidence="5 12" id="KW-1003">Cell membrane</keyword>
<dbReference type="KEGG" id="dko:I596_3045"/>
<feature type="transmembrane region" description="Helical" evidence="14">
    <location>
        <begin position="300"/>
        <end position="323"/>
    </location>
</feature>
<organism evidence="17 18">
    <name type="scientific">Dokdonella koreensis DS-123</name>
    <dbReference type="NCBI Taxonomy" id="1300342"/>
    <lineage>
        <taxon>Bacteria</taxon>
        <taxon>Pseudomonadati</taxon>
        <taxon>Pseudomonadota</taxon>
        <taxon>Gammaproteobacteria</taxon>
        <taxon>Lysobacterales</taxon>
        <taxon>Rhodanobacteraceae</taxon>
        <taxon>Dokdonella</taxon>
    </lineage>
</organism>
<keyword evidence="6 12" id="KW-0997">Cell inner membrane</keyword>
<name>A0A160DWM7_9GAMM</name>
<dbReference type="PANTHER" id="PTHR47755:SF1">
    <property type="entry name" value="CELL DIVISION PROTEIN FTSX"/>
    <property type="match status" value="1"/>
</dbReference>
<evidence type="ECO:0000256" key="6">
    <source>
        <dbReference type="ARBA" id="ARBA00022519"/>
    </source>
</evidence>
<sequence>MNARRPSRNQRAAAKPAKLPKPPRIGAGARLGSWRDQHLYGLFSSLGRLTARPLATVLTVAVIGIALALPLLLHVVLDNVRAVSGGLREAREITVFLDPKVDAGAAAAMAADLRRRADVAEVTVRTPEQGLAEFRQLSGFAEALDVLESNPLPTVLVVAPASATADAGRDEALVAAIEADARTDLVQYDAAWRRRLSAIMAFGERAALALAALLGLATLLVVGNTVRLDIQGRAEEIAIMQLMGAGNGFVRRPFVYAGLWYGLLGALLAIVAVLGVRIALGGPLDHLIASYGGHVTFRGLAPLAALATVAGGAALGWIGAWIASTHQLGRTA</sequence>
<feature type="transmembrane region" description="Helical" evidence="14">
    <location>
        <begin position="259"/>
        <end position="280"/>
    </location>
</feature>
<keyword evidence="8 14" id="KW-0812">Transmembrane</keyword>
<protein>
    <recommendedName>
        <fullName evidence="4 12">Cell division protein FtsX</fullName>
    </recommendedName>
</protein>
<dbReference type="Proteomes" id="UP000076830">
    <property type="component" value="Chromosome"/>
</dbReference>
<reference evidence="17 18" key="1">
    <citation type="submission" date="2016-04" db="EMBL/GenBank/DDBJ databases">
        <title>Complete genome sequence of Dokdonella koreensis DS-123T.</title>
        <authorList>
            <person name="Kim J.F."/>
            <person name="Lee H."/>
            <person name="Kwak M.-J."/>
        </authorList>
    </citation>
    <scope>NUCLEOTIDE SEQUENCE [LARGE SCALE GENOMIC DNA]</scope>
    <source>
        <strain evidence="17 18">DS-123</strain>
    </source>
</reference>
<dbReference type="EMBL" id="CP015249">
    <property type="protein sequence ID" value="ANB19037.1"/>
    <property type="molecule type" value="Genomic_DNA"/>
</dbReference>
<dbReference type="GO" id="GO:0051301">
    <property type="term" value="P:cell division"/>
    <property type="evidence" value="ECO:0007669"/>
    <property type="project" value="UniProtKB-KW"/>
</dbReference>
<dbReference type="GO" id="GO:0005886">
    <property type="term" value="C:plasma membrane"/>
    <property type="evidence" value="ECO:0007669"/>
    <property type="project" value="UniProtKB-SubCell"/>
</dbReference>
<dbReference type="PIRSF" id="PIRSF003097">
    <property type="entry name" value="FtsX"/>
    <property type="match status" value="1"/>
</dbReference>
<dbReference type="InterPro" id="IPR004513">
    <property type="entry name" value="FtsX"/>
</dbReference>
<comment type="subunit">
    <text evidence="3">Forms a membrane-associated complex with FtsE.</text>
</comment>
<dbReference type="GO" id="GO:0032153">
    <property type="term" value="C:cell division site"/>
    <property type="evidence" value="ECO:0007669"/>
    <property type="project" value="TreeGrafter"/>
</dbReference>
<dbReference type="NCBIfam" id="TIGR00439">
    <property type="entry name" value="FtsX_Gneg"/>
    <property type="match status" value="1"/>
</dbReference>
<comment type="similarity">
    <text evidence="2 12">Belongs to the ABC-4 integral membrane protein family. FtsX subfamily.</text>
</comment>
<comment type="subcellular location">
    <subcellularLocation>
        <location evidence="1">Cell inner membrane</location>
        <topology evidence="1">Multi-pass membrane protein</topology>
    </subcellularLocation>
</comment>
<feature type="transmembrane region" description="Helical" evidence="14">
    <location>
        <begin position="54"/>
        <end position="77"/>
    </location>
</feature>
<evidence type="ECO:0000256" key="7">
    <source>
        <dbReference type="ARBA" id="ARBA00022618"/>
    </source>
</evidence>
<keyword evidence="18" id="KW-1185">Reference proteome</keyword>
<evidence type="ECO:0000259" key="15">
    <source>
        <dbReference type="Pfam" id="PF02687"/>
    </source>
</evidence>
<accession>A0A160DWM7</accession>
<evidence type="ECO:0000256" key="4">
    <source>
        <dbReference type="ARBA" id="ARBA00021907"/>
    </source>
</evidence>
<dbReference type="RefSeq" id="WP_190278920.1">
    <property type="nucleotide sequence ID" value="NZ_CP015249.1"/>
</dbReference>
<evidence type="ECO:0000256" key="9">
    <source>
        <dbReference type="ARBA" id="ARBA00022989"/>
    </source>
</evidence>
<evidence type="ECO:0000256" key="2">
    <source>
        <dbReference type="ARBA" id="ARBA00007379"/>
    </source>
</evidence>
<dbReference type="InterPro" id="IPR003838">
    <property type="entry name" value="ABC3_permease_C"/>
</dbReference>
<evidence type="ECO:0000256" key="14">
    <source>
        <dbReference type="SAM" id="Phobius"/>
    </source>
</evidence>
<dbReference type="Gene3D" id="3.30.70.3040">
    <property type="match status" value="1"/>
</dbReference>
<evidence type="ECO:0000313" key="17">
    <source>
        <dbReference type="EMBL" id="ANB19037.1"/>
    </source>
</evidence>
<dbReference type="Pfam" id="PF02687">
    <property type="entry name" value="FtsX"/>
    <property type="match status" value="1"/>
</dbReference>
<keyword evidence="10 12" id="KW-0472">Membrane</keyword>
<dbReference type="AlphaFoldDB" id="A0A160DWM7"/>
<comment type="function">
    <text evidence="12">Part of the ABC transporter FtsEX involved in cellular division.</text>
</comment>
<evidence type="ECO:0000256" key="13">
    <source>
        <dbReference type="SAM" id="MobiDB-lite"/>
    </source>
</evidence>
<evidence type="ECO:0000259" key="16">
    <source>
        <dbReference type="Pfam" id="PF18075"/>
    </source>
</evidence>
<evidence type="ECO:0000256" key="11">
    <source>
        <dbReference type="ARBA" id="ARBA00023306"/>
    </source>
</evidence>
<keyword evidence="9 14" id="KW-1133">Transmembrane helix</keyword>
<feature type="transmembrane region" description="Helical" evidence="14">
    <location>
        <begin position="206"/>
        <end position="226"/>
    </location>
</feature>
<keyword evidence="11 12" id="KW-0131">Cell cycle</keyword>
<keyword evidence="7 12" id="KW-0132">Cell division</keyword>
<dbReference type="Pfam" id="PF18075">
    <property type="entry name" value="FtsX_ECD"/>
    <property type="match status" value="1"/>
</dbReference>
<evidence type="ECO:0000256" key="3">
    <source>
        <dbReference type="ARBA" id="ARBA00011160"/>
    </source>
</evidence>
<evidence type="ECO:0000256" key="10">
    <source>
        <dbReference type="ARBA" id="ARBA00023136"/>
    </source>
</evidence>
<proteinExistence type="inferred from homology"/>